<dbReference type="Proteomes" id="UP000324222">
    <property type="component" value="Unassembled WGS sequence"/>
</dbReference>
<gene>
    <name evidence="2" type="ORF">E2C01_101754</name>
</gene>
<proteinExistence type="predicted"/>
<dbReference type="AlphaFoldDB" id="A0A5B7KL51"/>
<dbReference type="EMBL" id="VSRR010148769">
    <property type="protein sequence ID" value="MPD05979.1"/>
    <property type="molecule type" value="Genomic_DNA"/>
</dbReference>
<evidence type="ECO:0000313" key="3">
    <source>
        <dbReference type="Proteomes" id="UP000324222"/>
    </source>
</evidence>
<evidence type="ECO:0000313" key="2">
    <source>
        <dbReference type="EMBL" id="MPD05979.1"/>
    </source>
</evidence>
<name>A0A5B7KL51_PORTR</name>
<evidence type="ECO:0000256" key="1">
    <source>
        <dbReference type="SAM" id="MobiDB-lite"/>
    </source>
</evidence>
<protein>
    <submittedName>
        <fullName evidence="2">Uncharacterized protein</fullName>
    </submittedName>
</protein>
<feature type="compositionally biased region" description="Basic and acidic residues" evidence="1">
    <location>
        <begin position="1"/>
        <end position="13"/>
    </location>
</feature>
<feature type="region of interest" description="Disordered" evidence="1">
    <location>
        <begin position="1"/>
        <end position="62"/>
    </location>
</feature>
<organism evidence="2 3">
    <name type="scientific">Portunus trituberculatus</name>
    <name type="common">Swimming crab</name>
    <name type="synonym">Neptunus trituberculatus</name>
    <dbReference type="NCBI Taxonomy" id="210409"/>
    <lineage>
        <taxon>Eukaryota</taxon>
        <taxon>Metazoa</taxon>
        <taxon>Ecdysozoa</taxon>
        <taxon>Arthropoda</taxon>
        <taxon>Crustacea</taxon>
        <taxon>Multicrustacea</taxon>
        <taxon>Malacostraca</taxon>
        <taxon>Eumalacostraca</taxon>
        <taxon>Eucarida</taxon>
        <taxon>Decapoda</taxon>
        <taxon>Pleocyemata</taxon>
        <taxon>Brachyura</taxon>
        <taxon>Eubrachyura</taxon>
        <taxon>Portunoidea</taxon>
        <taxon>Portunidae</taxon>
        <taxon>Portuninae</taxon>
        <taxon>Portunus</taxon>
    </lineage>
</organism>
<feature type="compositionally biased region" description="Low complexity" evidence="1">
    <location>
        <begin position="42"/>
        <end position="57"/>
    </location>
</feature>
<sequence length="83" mass="8919">MSKEKGGEERDPTADTSPTSLPPQAPVRTQLHVPVSQVVHDGQAAARPPSPRPGRQALHSHGAKAITIIDTTIITFNSRLTKY</sequence>
<comment type="caution">
    <text evidence="2">The sequence shown here is derived from an EMBL/GenBank/DDBJ whole genome shotgun (WGS) entry which is preliminary data.</text>
</comment>
<keyword evidence="3" id="KW-1185">Reference proteome</keyword>
<reference evidence="2 3" key="1">
    <citation type="submission" date="2019-05" db="EMBL/GenBank/DDBJ databases">
        <title>Another draft genome of Portunus trituberculatus and its Hox gene families provides insights of decapod evolution.</title>
        <authorList>
            <person name="Jeong J.-H."/>
            <person name="Song I."/>
            <person name="Kim S."/>
            <person name="Choi T."/>
            <person name="Kim D."/>
            <person name="Ryu S."/>
            <person name="Kim W."/>
        </authorList>
    </citation>
    <scope>NUCLEOTIDE SEQUENCE [LARGE SCALE GENOMIC DNA]</scope>
    <source>
        <tissue evidence="2">Muscle</tissue>
    </source>
</reference>
<accession>A0A5B7KL51</accession>